<dbReference type="GO" id="GO:0020037">
    <property type="term" value="F:heme binding"/>
    <property type="evidence" value="ECO:0007669"/>
    <property type="project" value="InterPro"/>
</dbReference>
<evidence type="ECO:0000313" key="1">
    <source>
        <dbReference type="EMBL" id="TKW49210.1"/>
    </source>
</evidence>
<dbReference type="InterPro" id="IPR037120">
    <property type="entry name" value="Haem_peroxidase_sf_animal"/>
</dbReference>
<dbReference type="AlphaFoldDB" id="A0A4U6X1J9"/>
<dbReference type="Proteomes" id="UP000310108">
    <property type="component" value="Unassembled WGS sequence"/>
</dbReference>
<organism evidence="1 2">
    <name type="scientific">Colletotrichum tanaceti</name>
    <dbReference type="NCBI Taxonomy" id="1306861"/>
    <lineage>
        <taxon>Eukaryota</taxon>
        <taxon>Fungi</taxon>
        <taxon>Dikarya</taxon>
        <taxon>Ascomycota</taxon>
        <taxon>Pezizomycotina</taxon>
        <taxon>Sordariomycetes</taxon>
        <taxon>Hypocreomycetidae</taxon>
        <taxon>Glomerellales</taxon>
        <taxon>Glomerellaceae</taxon>
        <taxon>Colletotrichum</taxon>
        <taxon>Colletotrichum destructivum species complex</taxon>
    </lineage>
</organism>
<dbReference type="EMBL" id="PJEX01000593">
    <property type="protein sequence ID" value="TKW49210.1"/>
    <property type="molecule type" value="Genomic_DNA"/>
</dbReference>
<dbReference type="InterPro" id="IPR010255">
    <property type="entry name" value="Haem_peroxidase_sf"/>
</dbReference>
<gene>
    <name evidence="1" type="primary">ppoA</name>
    <name evidence="1" type="ORF">CTA1_12881</name>
</gene>
<keyword evidence="2" id="KW-1185">Reference proteome</keyword>
<dbReference type="GO" id="GO:0004601">
    <property type="term" value="F:peroxidase activity"/>
    <property type="evidence" value="ECO:0007669"/>
    <property type="project" value="InterPro"/>
</dbReference>
<dbReference type="Gene3D" id="1.10.640.10">
    <property type="entry name" value="Haem peroxidase domain superfamily, animal type"/>
    <property type="match status" value="1"/>
</dbReference>
<accession>A0A4U6X1J9</accession>
<sequence length="131" mass="14646">MGFLQDFRNWASQLPDDTGQWTFGGLQRADDGSFQDADWVQVVQDGTENVAGGSSARNIPCVLKAVEMQRIQQGREWDLASLDGLREPFKLKHCWSFSIVESRHEHPDSIEPYPGLLAEDTKEELVPGSGL</sequence>
<name>A0A4U6X1J9_9PEZI</name>
<dbReference type="GO" id="GO:0006979">
    <property type="term" value="P:response to oxidative stress"/>
    <property type="evidence" value="ECO:0007669"/>
    <property type="project" value="InterPro"/>
</dbReference>
<protein>
    <submittedName>
        <fullName evidence="1">Psi-producing oxygenase A</fullName>
    </submittedName>
</protein>
<reference evidence="1 2" key="1">
    <citation type="journal article" date="2019" name="PLoS ONE">
        <title>Comparative genome analysis indicates high evolutionary potential of pathogenicity genes in Colletotrichum tanaceti.</title>
        <authorList>
            <person name="Lelwala R.V."/>
            <person name="Korhonen P.K."/>
            <person name="Young N.D."/>
            <person name="Scott J.B."/>
            <person name="Ades P.A."/>
            <person name="Gasser R.B."/>
            <person name="Taylor P.W.J."/>
        </authorList>
    </citation>
    <scope>NUCLEOTIDE SEQUENCE [LARGE SCALE GENOMIC DNA]</scope>
    <source>
        <strain evidence="1">BRIP57314</strain>
    </source>
</reference>
<dbReference type="STRING" id="1306861.A0A4U6X1J9"/>
<comment type="caution">
    <text evidence="1">The sequence shown here is derived from an EMBL/GenBank/DDBJ whole genome shotgun (WGS) entry which is preliminary data.</text>
</comment>
<dbReference type="SUPFAM" id="SSF48113">
    <property type="entry name" value="Heme-dependent peroxidases"/>
    <property type="match status" value="1"/>
</dbReference>
<evidence type="ECO:0000313" key="2">
    <source>
        <dbReference type="Proteomes" id="UP000310108"/>
    </source>
</evidence>
<proteinExistence type="predicted"/>